<dbReference type="EMBL" id="JAUSRB010000002">
    <property type="protein sequence ID" value="MDP9868452.1"/>
    <property type="molecule type" value="Genomic_DNA"/>
</dbReference>
<proteinExistence type="predicted"/>
<reference evidence="1 2" key="1">
    <citation type="submission" date="2023-07" db="EMBL/GenBank/DDBJ databases">
        <title>Sequencing the genomes of 1000 actinobacteria strains.</title>
        <authorList>
            <person name="Klenk H.-P."/>
        </authorList>
    </citation>
    <scope>NUCLEOTIDE SEQUENCE [LARGE SCALE GENOMIC DNA]</scope>
    <source>
        <strain evidence="1 2">DSM 44109</strain>
    </source>
</reference>
<evidence type="ECO:0000313" key="2">
    <source>
        <dbReference type="Proteomes" id="UP001230426"/>
    </source>
</evidence>
<protein>
    <recommendedName>
        <fullName evidence="3">DUF2867 domain-containing protein</fullName>
    </recommendedName>
</protein>
<organism evidence="1 2">
    <name type="scientific">Streptosporangium brasiliense</name>
    <dbReference type="NCBI Taxonomy" id="47480"/>
    <lineage>
        <taxon>Bacteria</taxon>
        <taxon>Bacillati</taxon>
        <taxon>Actinomycetota</taxon>
        <taxon>Actinomycetes</taxon>
        <taxon>Streptosporangiales</taxon>
        <taxon>Streptosporangiaceae</taxon>
        <taxon>Streptosporangium</taxon>
    </lineage>
</organism>
<comment type="caution">
    <text evidence="1">The sequence shown here is derived from an EMBL/GenBank/DDBJ whole genome shotgun (WGS) entry which is preliminary data.</text>
</comment>
<sequence>MGTHNVPESVLALSSLSGIDYVDHFTLATDAEATPERWARTMFGDVPSAAERLLWRGLLGLRLSRGRSPDTVAGWRIAGRGEDWIRLEAASWFLTGNLLVQAADGRVSLGTFLRYDRRLGHSVWPPLSAVHRRLAPGLLRDAVAKTADAPGHHP</sequence>
<evidence type="ECO:0000313" key="1">
    <source>
        <dbReference type="EMBL" id="MDP9868452.1"/>
    </source>
</evidence>
<gene>
    <name evidence="1" type="ORF">J2S55_007718</name>
</gene>
<dbReference type="Proteomes" id="UP001230426">
    <property type="component" value="Unassembled WGS sequence"/>
</dbReference>
<name>A0ABT9RGP3_9ACTN</name>
<keyword evidence="2" id="KW-1185">Reference proteome</keyword>
<dbReference type="RefSeq" id="WP_306871337.1">
    <property type="nucleotide sequence ID" value="NZ_JAUSRB010000002.1"/>
</dbReference>
<evidence type="ECO:0008006" key="3">
    <source>
        <dbReference type="Google" id="ProtNLM"/>
    </source>
</evidence>
<accession>A0ABT9RGP3</accession>